<dbReference type="OrthoDB" id="167965at2759"/>
<dbReference type="Proteomes" id="UP000028582">
    <property type="component" value="Unassembled WGS sequence"/>
</dbReference>
<organism evidence="1 2">
    <name type="scientific">Phytophthora nicotianae P1976</name>
    <dbReference type="NCBI Taxonomy" id="1317066"/>
    <lineage>
        <taxon>Eukaryota</taxon>
        <taxon>Sar</taxon>
        <taxon>Stramenopiles</taxon>
        <taxon>Oomycota</taxon>
        <taxon>Peronosporomycetes</taxon>
        <taxon>Peronosporales</taxon>
        <taxon>Peronosporaceae</taxon>
        <taxon>Phytophthora</taxon>
    </lineage>
</organism>
<evidence type="ECO:0000313" key="2">
    <source>
        <dbReference type="Proteomes" id="UP000028582"/>
    </source>
</evidence>
<evidence type="ECO:0000313" key="1">
    <source>
        <dbReference type="EMBL" id="ETO68159.1"/>
    </source>
</evidence>
<proteinExistence type="predicted"/>
<name>A0A080ZNE8_PHYNI</name>
<reference evidence="1 2" key="1">
    <citation type="submission" date="2013-11" db="EMBL/GenBank/DDBJ databases">
        <title>The Genome Sequence of Phytophthora parasitica P1976.</title>
        <authorList>
            <consortium name="The Broad Institute Genomics Platform"/>
            <person name="Russ C."/>
            <person name="Tyler B."/>
            <person name="Panabieres F."/>
            <person name="Shan W."/>
            <person name="Tripathy S."/>
            <person name="Grunwald N."/>
            <person name="Machado M."/>
            <person name="Johnson C.S."/>
            <person name="Walker B."/>
            <person name="Young S."/>
            <person name="Zeng Q."/>
            <person name="Gargeya S."/>
            <person name="Fitzgerald M."/>
            <person name="Haas B."/>
            <person name="Abouelleil A."/>
            <person name="Allen A.W."/>
            <person name="Alvarado L."/>
            <person name="Arachchi H.M."/>
            <person name="Berlin A.M."/>
            <person name="Chapman S.B."/>
            <person name="Gainer-Dewar J."/>
            <person name="Goldberg J."/>
            <person name="Griggs A."/>
            <person name="Gujja S."/>
            <person name="Hansen M."/>
            <person name="Howarth C."/>
            <person name="Imamovic A."/>
            <person name="Ireland A."/>
            <person name="Larimer J."/>
            <person name="McCowan C."/>
            <person name="Murphy C."/>
            <person name="Pearson M."/>
            <person name="Poon T.W."/>
            <person name="Priest M."/>
            <person name="Roberts A."/>
            <person name="Saif S."/>
            <person name="Shea T."/>
            <person name="Sisk P."/>
            <person name="Sykes S."/>
            <person name="Wortman J."/>
            <person name="Nusbaum C."/>
            <person name="Birren B."/>
        </authorList>
    </citation>
    <scope>NUCLEOTIDE SEQUENCE [LARGE SCALE GENOMIC DNA]</scope>
    <source>
        <strain evidence="1 2">P1976</strain>
    </source>
</reference>
<dbReference type="EMBL" id="ANJA01002758">
    <property type="protein sequence ID" value="ETO68159.1"/>
    <property type="molecule type" value="Genomic_DNA"/>
</dbReference>
<dbReference type="AlphaFoldDB" id="A0A080ZNE8"/>
<comment type="caution">
    <text evidence="1">The sequence shown here is derived from an EMBL/GenBank/DDBJ whole genome shotgun (WGS) entry which is preliminary data.</text>
</comment>
<sequence>MAGSLVYLFDVWVGEMSGQDAIHDMDFMVPAGTRLDLADGTLCLPDEIRIHL</sequence>
<accession>A0A080ZNE8</accession>
<gene>
    <name evidence="1" type="ORF">F444_14993</name>
</gene>
<protein>
    <submittedName>
        <fullName evidence="1">Uncharacterized protein</fullName>
    </submittedName>
</protein>